<dbReference type="PANTHER" id="PTHR10963">
    <property type="entry name" value="GLYCOSYL HYDROLASE-RELATED"/>
    <property type="match status" value="1"/>
</dbReference>
<evidence type="ECO:0000259" key="4">
    <source>
        <dbReference type="PROSITE" id="PS51762"/>
    </source>
</evidence>
<dbReference type="EMBL" id="UINC01072395">
    <property type="protein sequence ID" value="SVC08003.1"/>
    <property type="molecule type" value="Genomic_DNA"/>
</dbReference>
<dbReference type="InterPro" id="IPR000757">
    <property type="entry name" value="Beta-glucanase-like"/>
</dbReference>
<dbReference type="InterPro" id="IPR050546">
    <property type="entry name" value="Glycosyl_Hydrlase_16"/>
</dbReference>
<dbReference type="PRINTS" id="PR00737">
    <property type="entry name" value="GLHYDRLASE16"/>
</dbReference>
<organism evidence="5">
    <name type="scientific">marine metagenome</name>
    <dbReference type="NCBI Taxonomy" id="408172"/>
    <lineage>
        <taxon>unclassified sequences</taxon>
        <taxon>metagenomes</taxon>
        <taxon>ecological metagenomes</taxon>
    </lineage>
</organism>
<protein>
    <recommendedName>
        <fullName evidence="4">GH16 domain-containing protein</fullName>
    </recommendedName>
</protein>
<proteinExistence type="predicted"/>
<dbReference type="Pfam" id="PF00722">
    <property type="entry name" value="Glyco_hydro_16"/>
    <property type="match status" value="1"/>
</dbReference>
<accession>A0A382JA90</accession>
<dbReference type="AlphaFoldDB" id="A0A382JA90"/>
<dbReference type="InterPro" id="IPR013320">
    <property type="entry name" value="ConA-like_dom_sf"/>
</dbReference>
<feature type="domain" description="GH16" evidence="4">
    <location>
        <begin position="1"/>
        <end position="191"/>
    </location>
</feature>
<dbReference type="GO" id="GO:0005975">
    <property type="term" value="P:carbohydrate metabolic process"/>
    <property type="evidence" value="ECO:0007669"/>
    <property type="project" value="InterPro"/>
</dbReference>
<keyword evidence="3" id="KW-0326">Glycosidase</keyword>
<dbReference type="PANTHER" id="PTHR10963:SF22">
    <property type="entry name" value="GLYCOSIDASE CRH2-RELATED"/>
    <property type="match status" value="1"/>
</dbReference>
<dbReference type="GO" id="GO:0004553">
    <property type="term" value="F:hydrolase activity, hydrolyzing O-glycosyl compounds"/>
    <property type="evidence" value="ECO:0007669"/>
    <property type="project" value="InterPro"/>
</dbReference>
<sequence>MRERPYLNNILFLTLSVSIIIAKPYRGGELRTIGTYRYGRYEVRMKSAAGNGVVSSFFTYRDYWSEGLTGSENWNEIDWEYLGNHNDKAQTNYITQNEWNHEQLITVDFNPHDGFHLYAFEWTPSYLAFFIDDELVRYDDSYIVDSLYHYQKIMMNIWQPTYVEWVGEFDPDILPVYAFYDWVKYYTYVPGTGNTGTDNNFIQLWEDNFDSWNMDRWQKATHTFDNNNVDFIEENVVFQYGHMILCMTMPGNTGYSGGSLDINKSSAPEYFKIGSACPNPFNNEIVFPVTIYNPGEIRVSVYDICGNLIAIVFDQF</sequence>
<name>A0A382JA90_9ZZZZ</name>
<feature type="non-terminal residue" evidence="5">
    <location>
        <position position="316"/>
    </location>
</feature>
<keyword evidence="1" id="KW-0732">Signal</keyword>
<keyword evidence="2" id="KW-0378">Hydrolase</keyword>
<dbReference type="InterPro" id="IPR008264">
    <property type="entry name" value="Beta_glucanase"/>
</dbReference>
<dbReference type="PROSITE" id="PS51762">
    <property type="entry name" value="GH16_2"/>
    <property type="match status" value="1"/>
</dbReference>
<evidence type="ECO:0000313" key="5">
    <source>
        <dbReference type="EMBL" id="SVC08003.1"/>
    </source>
</evidence>
<evidence type="ECO:0000256" key="1">
    <source>
        <dbReference type="ARBA" id="ARBA00022729"/>
    </source>
</evidence>
<dbReference type="Gene3D" id="2.60.120.200">
    <property type="match status" value="1"/>
</dbReference>
<reference evidence="5" key="1">
    <citation type="submission" date="2018-05" db="EMBL/GenBank/DDBJ databases">
        <authorList>
            <person name="Lanie J.A."/>
            <person name="Ng W.-L."/>
            <person name="Kazmierczak K.M."/>
            <person name="Andrzejewski T.M."/>
            <person name="Davidsen T.M."/>
            <person name="Wayne K.J."/>
            <person name="Tettelin H."/>
            <person name="Glass J.I."/>
            <person name="Rusch D."/>
            <person name="Podicherti R."/>
            <person name="Tsui H.-C.T."/>
            <person name="Winkler M.E."/>
        </authorList>
    </citation>
    <scope>NUCLEOTIDE SEQUENCE</scope>
</reference>
<dbReference type="SUPFAM" id="SSF49899">
    <property type="entry name" value="Concanavalin A-like lectins/glucanases"/>
    <property type="match status" value="1"/>
</dbReference>
<evidence type="ECO:0000256" key="2">
    <source>
        <dbReference type="ARBA" id="ARBA00022801"/>
    </source>
</evidence>
<evidence type="ECO:0000256" key="3">
    <source>
        <dbReference type="ARBA" id="ARBA00023295"/>
    </source>
</evidence>
<gene>
    <name evidence="5" type="ORF">METZ01_LOCUS260857</name>
</gene>